<dbReference type="STRING" id="667725.A0A0L0G0F0"/>
<evidence type="ECO:0000259" key="7">
    <source>
        <dbReference type="SMART" id="SM01370"/>
    </source>
</evidence>
<dbReference type="GO" id="GO:0016251">
    <property type="term" value="F:RNA polymerase II general transcription initiation factor activity"/>
    <property type="evidence" value="ECO:0007669"/>
    <property type="project" value="TreeGrafter"/>
</dbReference>
<comment type="similarity">
    <text evidence="2">Belongs to the TAF7 family.</text>
</comment>
<feature type="non-terminal residue" evidence="8">
    <location>
        <position position="1"/>
    </location>
</feature>
<dbReference type="PANTHER" id="PTHR12228">
    <property type="entry name" value="TRANSCRIPTION INITIATION FACTOR TFIID 55 KD SUBUNIT-RELATED"/>
    <property type="match status" value="1"/>
</dbReference>
<evidence type="ECO:0000256" key="5">
    <source>
        <dbReference type="ARBA" id="ARBA00023242"/>
    </source>
</evidence>
<evidence type="ECO:0000256" key="4">
    <source>
        <dbReference type="ARBA" id="ARBA00023163"/>
    </source>
</evidence>
<dbReference type="CDD" id="cd08047">
    <property type="entry name" value="TAF7"/>
    <property type="match status" value="1"/>
</dbReference>
<evidence type="ECO:0000256" key="6">
    <source>
        <dbReference type="SAM" id="MobiDB-lite"/>
    </source>
</evidence>
<comment type="subcellular location">
    <subcellularLocation>
        <location evidence="1">Nucleus</location>
    </subcellularLocation>
</comment>
<keyword evidence="4" id="KW-0804">Transcription</keyword>
<feature type="compositionally biased region" description="Basic residues" evidence="6">
    <location>
        <begin position="60"/>
        <end position="73"/>
    </location>
</feature>
<dbReference type="Proteomes" id="UP000054560">
    <property type="component" value="Unassembled WGS sequence"/>
</dbReference>
<dbReference type="PANTHER" id="PTHR12228:SF0">
    <property type="entry name" value="TATA-BOX BINDING PROTEIN ASSOCIATED FACTOR 7"/>
    <property type="match status" value="1"/>
</dbReference>
<evidence type="ECO:0000313" key="8">
    <source>
        <dbReference type="EMBL" id="KNC81683.1"/>
    </source>
</evidence>
<keyword evidence="5" id="KW-0539">Nucleus</keyword>
<dbReference type="InterPro" id="IPR037817">
    <property type="entry name" value="TAF7"/>
</dbReference>
<protein>
    <recommendedName>
        <fullName evidence="7">TAFII55 protein conserved region domain-containing protein</fullName>
    </recommendedName>
</protein>
<dbReference type="InterPro" id="IPR006751">
    <property type="entry name" value="TAFII55_prot_cons_reg"/>
</dbReference>
<dbReference type="GeneID" id="25906517"/>
<sequence length="141" mass="16360">TRHLKVGLGDAELKGTLMDLPCIVECQKTLDGINFYKSADICQIVICEDKDKMDIDDQRKRHSNNKSSNKKKQYVWPHGITPPLKNVRKRRWRKTAPNKFNQEQDVVNEVRNLRMADHKAVSYSYEVIDVNDLDEETKVCG</sequence>
<dbReference type="EMBL" id="KQ242008">
    <property type="protein sequence ID" value="KNC81683.1"/>
    <property type="molecule type" value="Genomic_DNA"/>
</dbReference>
<dbReference type="eggNOG" id="KOG4011">
    <property type="taxonomic scope" value="Eukaryota"/>
</dbReference>
<feature type="region of interest" description="Disordered" evidence="6">
    <location>
        <begin position="55"/>
        <end position="83"/>
    </location>
</feature>
<feature type="domain" description="TAFII55 protein conserved region" evidence="7">
    <location>
        <begin position="1"/>
        <end position="122"/>
    </location>
</feature>
<dbReference type="GO" id="GO:0005669">
    <property type="term" value="C:transcription factor TFIID complex"/>
    <property type="evidence" value="ECO:0007669"/>
    <property type="project" value="InterPro"/>
</dbReference>
<accession>A0A0L0G0F0</accession>
<dbReference type="Pfam" id="PF04658">
    <property type="entry name" value="TAFII55_N"/>
    <property type="match status" value="1"/>
</dbReference>
<evidence type="ECO:0000256" key="3">
    <source>
        <dbReference type="ARBA" id="ARBA00023015"/>
    </source>
</evidence>
<dbReference type="AlphaFoldDB" id="A0A0L0G0F0"/>
<keyword evidence="3" id="KW-0805">Transcription regulation</keyword>
<dbReference type="RefSeq" id="XP_014155585.1">
    <property type="nucleotide sequence ID" value="XM_014300110.1"/>
</dbReference>
<dbReference type="GO" id="GO:0051123">
    <property type="term" value="P:RNA polymerase II preinitiation complex assembly"/>
    <property type="evidence" value="ECO:0007669"/>
    <property type="project" value="TreeGrafter"/>
</dbReference>
<dbReference type="OrthoDB" id="153872at2759"/>
<evidence type="ECO:0000256" key="2">
    <source>
        <dbReference type="ARBA" id="ARBA00009368"/>
    </source>
</evidence>
<gene>
    <name evidence="8" type="ORF">SARC_06013</name>
</gene>
<name>A0A0L0G0F0_9EUKA</name>
<evidence type="ECO:0000256" key="1">
    <source>
        <dbReference type="ARBA" id="ARBA00004123"/>
    </source>
</evidence>
<dbReference type="SMART" id="SM01370">
    <property type="entry name" value="TAFII55_N"/>
    <property type="match status" value="1"/>
</dbReference>
<reference evidence="8 9" key="1">
    <citation type="submission" date="2011-02" db="EMBL/GenBank/DDBJ databases">
        <title>The Genome Sequence of Sphaeroforma arctica JP610.</title>
        <authorList>
            <consortium name="The Broad Institute Genome Sequencing Platform"/>
            <person name="Russ C."/>
            <person name="Cuomo C."/>
            <person name="Young S.K."/>
            <person name="Zeng Q."/>
            <person name="Gargeya S."/>
            <person name="Alvarado L."/>
            <person name="Berlin A."/>
            <person name="Chapman S.B."/>
            <person name="Chen Z."/>
            <person name="Freedman E."/>
            <person name="Gellesch M."/>
            <person name="Goldberg J."/>
            <person name="Griggs A."/>
            <person name="Gujja S."/>
            <person name="Heilman E."/>
            <person name="Heiman D."/>
            <person name="Howarth C."/>
            <person name="Mehta T."/>
            <person name="Neiman D."/>
            <person name="Pearson M."/>
            <person name="Roberts A."/>
            <person name="Saif S."/>
            <person name="Shea T."/>
            <person name="Shenoy N."/>
            <person name="Sisk P."/>
            <person name="Stolte C."/>
            <person name="Sykes S."/>
            <person name="White J."/>
            <person name="Yandava C."/>
            <person name="Burger G."/>
            <person name="Gray M.W."/>
            <person name="Holland P.W.H."/>
            <person name="King N."/>
            <person name="Lang F.B.F."/>
            <person name="Roger A.J."/>
            <person name="Ruiz-Trillo I."/>
            <person name="Haas B."/>
            <person name="Nusbaum C."/>
            <person name="Birren B."/>
        </authorList>
    </citation>
    <scope>NUCLEOTIDE SEQUENCE [LARGE SCALE GENOMIC DNA]</scope>
    <source>
        <strain evidence="8 9">JP610</strain>
    </source>
</reference>
<keyword evidence="9" id="KW-1185">Reference proteome</keyword>
<organism evidence="8 9">
    <name type="scientific">Sphaeroforma arctica JP610</name>
    <dbReference type="NCBI Taxonomy" id="667725"/>
    <lineage>
        <taxon>Eukaryota</taxon>
        <taxon>Ichthyosporea</taxon>
        <taxon>Ichthyophonida</taxon>
        <taxon>Sphaeroforma</taxon>
    </lineage>
</organism>
<evidence type="ECO:0000313" key="9">
    <source>
        <dbReference type="Proteomes" id="UP000054560"/>
    </source>
</evidence>
<proteinExistence type="inferred from homology"/>